<dbReference type="EMBL" id="CP018076">
    <property type="protein sequence ID" value="APE43057.1"/>
    <property type="molecule type" value="Genomic_DNA"/>
</dbReference>
<dbReference type="Proteomes" id="UP000181897">
    <property type="component" value="Chromosome"/>
</dbReference>
<evidence type="ECO:0000313" key="3">
    <source>
        <dbReference type="Proteomes" id="UP000181897"/>
    </source>
</evidence>
<feature type="transmembrane region" description="Helical" evidence="1">
    <location>
        <begin position="30"/>
        <end position="48"/>
    </location>
</feature>
<feature type="transmembrane region" description="Helical" evidence="1">
    <location>
        <begin position="60"/>
        <end position="80"/>
    </location>
</feature>
<dbReference type="KEGG" id="suam:BOO69_06220"/>
<name>A0A1J0WFG2_9RHOB</name>
<keyword evidence="1" id="KW-0812">Transmembrane</keyword>
<gene>
    <name evidence="2" type="ORF">BOO69_06220</name>
</gene>
<keyword evidence="1" id="KW-0472">Membrane</keyword>
<dbReference type="STRING" id="1917485.BOO69_06220"/>
<evidence type="ECO:0000313" key="2">
    <source>
        <dbReference type="EMBL" id="APE43057.1"/>
    </source>
</evidence>
<evidence type="ECO:0000256" key="1">
    <source>
        <dbReference type="SAM" id="Phobius"/>
    </source>
</evidence>
<protein>
    <submittedName>
        <fullName evidence="2">Uncharacterized protein</fullName>
    </submittedName>
</protein>
<dbReference type="RefSeq" id="WP_071971282.1">
    <property type="nucleotide sequence ID" value="NZ_CP018076.1"/>
</dbReference>
<dbReference type="OrthoDB" id="7727629at2"/>
<organism evidence="2 3">
    <name type="scientific">Sulfitobacter alexandrii</name>
    <dbReference type="NCBI Taxonomy" id="1917485"/>
    <lineage>
        <taxon>Bacteria</taxon>
        <taxon>Pseudomonadati</taxon>
        <taxon>Pseudomonadota</taxon>
        <taxon>Alphaproteobacteria</taxon>
        <taxon>Rhodobacterales</taxon>
        <taxon>Roseobacteraceae</taxon>
        <taxon>Sulfitobacter</taxon>
    </lineage>
</organism>
<accession>A0A1J0WFG2</accession>
<keyword evidence="3" id="KW-1185">Reference proteome</keyword>
<dbReference type="AlphaFoldDB" id="A0A1J0WFG2"/>
<keyword evidence="1" id="KW-1133">Transmembrane helix</keyword>
<proteinExistence type="predicted"/>
<sequence length="97" mass="10344">MTGTIAVLVAILAAWMLACAVQGYRVRLLGFAGVLVLGLALNMLWMTLHLDARPLEGNALIAQAALTLYGLCAFGAGWLVGRVVRQFRASRVDDSTV</sequence>
<reference evidence="2 3" key="1">
    <citation type="submission" date="2016-11" db="EMBL/GenBank/DDBJ databases">
        <title>Complete genome sequence of Sulfitobacter sp. AM1-D1, a toxic bacteria associated with marine dinoflagellate Alexandrium minutum in East China Sea.</title>
        <authorList>
            <person name="Yang Q."/>
            <person name="Zhang X."/>
            <person name="Tian X."/>
        </authorList>
    </citation>
    <scope>NUCLEOTIDE SEQUENCE [LARGE SCALE GENOMIC DNA]</scope>
    <source>
        <strain evidence="2 3">AM1-D1</strain>
    </source>
</reference>